<keyword evidence="3" id="KW-1185">Reference proteome</keyword>
<dbReference type="AlphaFoldDB" id="A0A843WI79"/>
<comment type="caution">
    <text evidence="2">The sequence shown here is derived from an EMBL/GenBank/DDBJ whole genome shotgun (WGS) entry which is preliminary data.</text>
</comment>
<name>A0A843WI79_COLES</name>
<dbReference type="EMBL" id="NMUH01003191">
    <property type="protein sequence ID" value="MQM04305.1"/>
    <property type="molecule type" value="Genomic_DNA"/>
</dbReference>
<feature type="region of interest" description="Disordered" evidence="1">
    <location>
        <begin position="219"/>
        <end position="251"/>
    </location>
</feature>
<dbReference type="Gene3D" id="3.40.50.620">
    <property type="entry name" value="HUPs"/>
    <property type="match status" value="1"/>
</dbReference>
<dbReference type="SUPFAM" id="SSF52402">
    <property type="entry name" value="Adenine nucleotide alpha hydrolases-like"/>
    <property type="match status" value="1"/>
</dbReference>
<evidence type="ECO:0000256" key="1">
    <source>
        <dbReference type="SAM" id="MobiDB-lite"/>
    </source>
</evidence>
<accession>A0A843WI79</accession>
<dbReference type="PANTHER" id="PTHR47382">
    <property type="entry name" value="U-BOX DOMAIN-CONTAINING PROTEIN 52-LIKE"/>
    <property type="match status" value="1"/>
</dbReference>
<evidence type="ECO:0000313" key="3">
    <source>
        <dbReference type="Proteomes" id="UP000652761"/>
    </source>
</evidence>
<dbReference type="PANTHER" id="PTHR47382:SF3">
    <property type="entry name" value="ADENINE NUCLEOTIDE ALPHA HYDROLASES-LIKE SUPERFAMILY PROTEIN"/>
    <property type="match status" value="1"/>
</dbReference>
<evidence type="ECO:0000313" key="2">
    <source>
        <dbReference type="EMBL" id="MQM04305.1"/>
    </source>
</evidence>
<protein>
    <recommendedName>
        <fullName evidence="4">UspA domain-containing protein</fullName>
    </recommendedName>
</protein>
<sequence length="261" mass="28392">MQGSDDGDEQASFGGGGGSAWEIEEVPQPDSTGVVSTETCRRRGLPFVGEGKQQRDAGEDVYVAVGKGGSSMDALVWALKQLNSSSGFVYLVHVFPEVHHIPTPLGMLPKKQVTPQQVETHTSHERSKRRALLHKYISLCYSVKVQVDTILIESDLVAKAILELIPVLRIRKLIMGTSKSNLRMIRRGSGKVGQVVKDVPEYCEVKIVCEGQQVKITVDEASSSPSPRDSKEDSGGGSNKSLDEERKGGTSACNCFSRKFM</sequence>
<dbReference type="OrthoDB" id="1654852at2759"/>
<gene>
    <name evidence="2" type="ORF">Taro_037099</name>
</gene>
<feature type="region of interest" description="Disordered" evidence="1">
    <location>
        <begin position="1"/>
        <end position="38"/>
    </location>
</feature>
<evidence type="ECO:0008006" key="4">
    <source>
        <dbReference type="Google" id="ProtNLM"/>
    </source>
</evidence>
<dbReference type="CDD" id="cd01989">
    <property type="entry name" value="USP_STK_Ubox_N"/>
    <property type="match status" value="1"/>
</dbReference>
<reference evidence="2" key="1">
    <citation type="submission" date="2017-07" db="EMBL/GenBank/DDBJ databases">
        <title>Taro Niue Genome Assembly and Annotation.</title>
        <authorList>
            <person name="Atibalentja N."/>
            <person name="Keating K."/>
            <person name="Fields C.J."/>
        </authorList>
    </citation>
    <scope>NUCLEOTIDE SEQUENCE</scope>
    <source>
        <strain evidence="2">Niue_2</strain>
        <tissue evidence="2">Leaf</tissue>
    </source>
</reference>
<dbReference type="Proteomes" id="UP000652761">
    <property type="component" value="Unassembled WGS sequence"/>
</dbReference>
<organism evidence="2 3">
    <name type="scientific">Colocasia esculenta</name>
    <name type="common">Wild taro</name>
    <name type="synonym">Arum esculentum</name>
    <dbReference type="NCBI Taxonomy" id="4460"/>
    <lineage>
        <taxon>Eukaryota</taxon>
        <taxon>Viridiplantae</taxon>
        <taxon>Streptophyta</taxon>
        <taxon>Embryophyta</taxon>
        <taxon>Tracheophyta</taxon>
        <taxon>Spermatophyta</taxon>
        <taxon>Magnoliopsida</taxon>
        <taxon>Liliopsida</taxon>
        <taxon>Araceae</taxon>
        <taxon>Aroideae</taxon>
        <taxon>Colocasieae</taxon>
        <taxon>Colocasia</taxon>
    </lineage>
</organism>
<dbReference type="InterPro" id="IPR014729">
    <property type="entry name" value="Rossmann-like_a/b/a_fold"/>
</dbReference>
<proteinExistence type="predicted"/>
<feature type="compositionally biased region" description="Polar residues" evidence="1">
    <location>
        <begin position="29"/>
        <end position="38"/>
    </location>
</feature>